<proteinExistence type="predicted"/>
<keyword evidence="3" id="KW-1185">Reference proteome</keyword>
<dbReference type="RefSeq" id="WP_168089200.1">
    <property type="nucleotide sequence ID" value="NZ_BHZH01000444.1"/>
</dbReference>
<reference evidence="2 3" key="1">
    <citation type="submission" date="2020-03" db="EMBL/GenBank/DDBJ databases">
        <title>Draft genome of Streptomyces sp. ventii, isolated from the Axial Seamount in the Pacific Ocean, and resequencing of the two type strains Streptomyces lonarensis strain NCL 716 and Streptomyces bohaiensis strain 11A07.</title>
        <authorList>
            <person name="Loughran R.M."/>
            <person name="Pfannmuller K.M."/>
            <person name="Wasson B.J."/>
            <person name="Deadmond M.C."/>
            <person name="Paddock B.E."/>
            <person name="Koyack M.J."/>
            <person name="Gallegos D.A."/>
            <person name="Mitchell E.A."/>
            <person name="Ushijima B."/>
            <person name="Saw J.H."/>
            <person name="Mcphail K.L."/>
            <person name="Videau P."/>
        </authorList>
    </citation>
    <scope>NUCLEOTIDE SEQUENCE [LARGE SCALE GENOMIC DNA]</scope>
    <source>
        <strain evidence="2 3">11A07</strain>
    </source>
</reference>
<feature type="domain" description="DUF397" evidence="1">
    <location>
        <begin position="7"/>
        <end position="62"/>
    </location>
</feature>
<accession>A0ABX1CBI9</accession>
<protein>
    <submittedName>
        <fullName evidence="2">DUF397 domain-containing protein</fullName>
    </submittedName>
</protein>
<dbReference type="EMBL" id="JAAVJC010000155">
    <property type="protein sequence ID" value="NJQ16470.1"/>
    <property type="molecule type" value="Genomic_DNA"/>
</dbReference>
<dbReference type="Pfam" id="PF04149">
    <property type="entry name" value="DUF397"/>
    <property type="match status" value="1"/>
</dbReference>
<evidence type="ECO:0000313" key="3">
    <source>
        <dbReference type="Proteomes" id="UP000727056"/>
    </source>
</evidence>
<dbReference type="Proteomes" id="UP000727056">
    <property type="component" value="Unassembled WGS sequence"/>
</dbReference>
<evidence type="ECO:0000259" key="1">
    <source>
        <dbReference type="Pfam" id="PF04149"/>
    </source>
</evidence>
<gene>
    <name evidence="2" type="ORF">HCN52_16385</name>
</gene>
<organism evidence="2 3">
    <name type="scientific">Streptomyces bohaiensis</name>
    <dbReference type="NCBI Taxonomy" id="1431344"/>
    <lineage>
        <taxon>Bacteria</taxon>
        <taxon>Bacillati</taxon>
        <taxon>Actinomycetota</taxon>
        <taxon>Actinomycetes</taxon>
        <taxon>Kitasatosporales</taxon>
        <taxon>Streptomycetaceae</taxon>
        <taxon>Streptomyces</taxon>
    </lineage>
</organism>
<evidence type="ECO:0000313" key="2">
    <source>
        <dbReference type="EMBL" id="NJQ16470.1"/>
    </source>
</evidence>
<comment type="caution">
    <text evidence="2">The sequence shown here is derived from an EMBL/GenBank/DDBJ whole genome shotgun (WGS) entry which is preliminary data.</text>
</comment>
<dbReference type="InterPro" id="IPR007278">
    <property type="entry name" value="DUF397"/>
</dbReference>
<sequence length="68" mass="6692">MTADSPRWFASSYSGNGGACVEVATNLAASYSTVPLRDSKDPAGPSLAVPAGAFAAFVAGVRSGALDG</sequence>
<name>A0ABX1CBI9_9ACTN</name>